<protein>
    <submittedName>
        <fullName evidence="1">Uncharacterized protein</fullName>
    </submittedName>
</protein>
<reference evidence="1" key="1">
    <citation type="submission" date="2014-11" db="EMBL/GenBank/DDBJ databases">
        <authorList>
            <person name="Amaro Gonzalez C."/>
        </authorList>
    </citation>
    <scope>NUCLEOTIDE SEQUENCE</scope>
</reference>
<reference evidence="1" key="2">
    <citation type="journal article" date="2015" name="Fish Shellfish Immunol.">
        <title>Early steps in the European eel (Anguilla anguilla)-Vibrio vulnificus interaction in the gills: Role of the RtxA13 toxin.</title>
        <authorList>
            <person name="Callol A."/>
            <person name="Pajuelo D."/>
            <person name="Ebbesson L."/>
            <person name="Teles M."/>
            <person name="MacKenzie S."/>
            <person name="Amaro C."/>
        </authorList>
    </citation>
    <scope>NUCLEOTIDE SEQUENCE</scope>
</reference>
<dbReference type="AlphaFoldDB" id="A0A0E9P8B7"/>
<organism evidence="1">
    <name type="scientific">Anguilla anguilla</name>
    <name type="common">European freshwater eel</name>
    <name type="synonym">Muraena anguilla</name>
    <dbReference type="NCBI Taxonomy" id="7936"/>
    <lineage>
        <taxon>Eukaryota</taxon>
        <taxon>Metazoa</taxon>
        <taxon>Chordata</taxon>
        <taxon>Craniata</taxon>
        <taxon>Vertebrata</taxon>
        <taxon>Euteleostomi</taxon>
        <taxon>Actinopterygii</taxon>
        <taxon>Neopterygii</taxon>
        <taxon>Teleostei</taxon>
        <taxon>Anguilliformes</taxon>
        <taxon>Anguillidae</taxon>
        <taxon>Anguilla</taxon>
    </lineage>
</organism>
<evidence type="ECO:0000313" key="1">
    <source>
        <dbReference type="EMBL" id="JAH00512.1"/>
    </source>
</evidence>
<proteinExistence type="predicted"/>
<accession>A0A0E9P8B7</accession>
<name>A0A0E9P8B7_ANGAN</name>
<sequence>MIVFVRCFRSALLPHPIVMALFSHFV</sequence>
<dbReference type="EMBL" id="GBXM01108065">
    <property type="protein sequence ID" value="JAH00512.1"/>
    <property type="molecule type" value="Transcribed_RNA"/>
</dbReference>